<evidence type="ECO:0000256" key="1">
    <source>
        <dbReference type="ARBA" id="ARBA00004442"/>
    </source>
</evidence>
<dbReference type="AlphaFoldDB" id="A0A930U9W1"/>
<reference evidence="9" key="1">
    <citation type="submission" date="2020-11" db="EMBL/GenBank/DDBJ databases">
        <title>Genome of Flavobacterium soyangense.</title>
        <authorList>
            <person name="Liu Q."/>
            <person name="Xin Y.-H."/>
        </authorList>
    </citation>
    <scope>NUCLEOTIDE SEQUENCE</scope>
    <source>
        <strain evidence="9">CGMCC 1.13493</strain>
    </source>
</reference>
<proteinExistence type="inferred from homology"/>
<feature type="domain" description="RagB/SusD" evidence="7">
    <location>
        <begin position="305"/>
        <end position="461"/>
    </location>
</feature>
<organism evidence="9 10">
    <name type="scientific">Flavobacterium soyangense</name>
    <dbReference type="NCBI Taxonomy" id="2023265"/>
    <lineage>
        <taxon>Bacteria</taxon>
        <taxon>Pseudomonadati</taxon>
        <taxon>Bacteroidota</taxon>
        <taxon>Flavobacteriia</taxon>
        <taxon>Flavobacteriales</taxon>
        <taxon>Flavobacteriaceae</taxon>
        <taxon>Flavobacterium</taxon>
    </lineage>
</organism>
<evidence type="ECO:0000256" key="2">
    <source>
        <dbReference type="ARBA" id="ARBA00006275"/>
    </source>
</evidence>
<dbReference type="InterPro" id="IPR033985">
    <property type="entry name" value="SusD-like_N"/>
</dbReference>
<keyword evidence="4" id="KW-0472">Membrane</keyword>
<accession>A0A930U9W1</accession>
<dbReference type="Pfam" id="PF14322">
    <property type="entry name" value="SusD-like_3"/>
    <property type="match status" value="1"/>
</dbReference>
<gene>
    <name evidence="9" type="ORF">IR213_13680</name>
</gene>
<evidence type="ECO:0000259" key="7">
    <source>
        <dbReference type="Pfam" id="PF07980"/>
    </source>
</evidence>
<evidence type="ECO:0000256" key="5">
    <source>
        <dbReference type="ARBA" id="ARBA00023237"/>
    </source>
</evidence>
<dbReference type="SUPFAM" id="SSF48452">
    <property type="entry name" value="TPR-like"/>
    <property type="match status" value="1"/>
</dbReference>
<dbReference type="CDD" id="cd08977">
    <property type="entry name" value="SusD"/>
    <property type="match status" value="1"/>
</dbReference>
<protein>
    <submittedName>
        <fullName evidence="9">RagB/SusD family nutrient uptake outer membrane protein</fullName>
    </submittedName>
</protein>
<dbReference type="Proteomes" id="UP000646211">
    <property type="component" value="Unassembled WGS sequence"/>
</dbReference>
<dbReference type="GO" id="GO:0009279">
    <property type="term" value="C:cell outer membrane"/>
    <property type="evidence" value="ECO:0007669"/>
    <property type="project" value="UniProtKB-SubCell"/>
</dbReference>
<keyword evidence="5" id="KW-0998">Cell outer membrane</keyword>
<comment type="subcellular location">
    <subcellularLocation>
        <location evidence="1">Cell outer membrane</location>
    </subcellularLocation>
</comment>
<evidence type="ECO:0000313" key="10">
    <source>
        <dbReference type="Proteomes" id="UP000646211"/>
    </source>
</evidence>
<dbReference type="InterPro" id="IPR012944">
    <property type="entry name" value="SusD_RagB_dom"/>
</dbReference>
<feature type="domain" description="SusD-like N-terminal" evidence="8">
    <location>
        <begin position="98"/>
        <end position="226"/>
    </location>
</feature>
<dbReference type="RefSeq" id="WP_194312864.1">
    <property type="nucleotide sequence ID" value="NZ_JADHEC010000037.1"/>
</dbReference>
<dbReference type="InterPro" id="IPR011990">
    <property type="entry name" value="TPR-like_helical_dom_sf"/>
</dbReference>
<comment type="similarity">
    <text evidence="2">Belongs to the SusD family.</text>
</comment>
<evidence type="ECO:0000259" key="8">
    <source>
        <dbReference type="Pfam" id="PF14322"/>
    </source>
</evidence>
<sequence length="495" mass="54908">MKNKIIKFKWVLIASLILSTQYSCSDDILNTLPLGVAVKGDLTTGGFEATAFGLYGKLRTSNVASWNRYWLGSIRSDDAAKGSSPGDAAAEGNVFDSFQYISTDGISTDYWNDHYSLIYACNDLINDVDTSGLTDNGTLVNKAEARVIRAFAYFDLRRDYGQVPIVANRIVNVTDGIKPKSTIAQVDTFIIADLEYAIQYLPTTWPSYPGRATKGFANSLLAKLYLYQKDYTKAYAKCQEVINSGVYSLNPSFKDEFNIQGNNSSESIFEVQQLITAANVYYSNIYYVSQGVRGTGVWDLGWGFNIPTTNLIAAFETNDPRYNHTILTSGQDDGGYGGGVLPASPPLDQKYWNKKAYTEASTRTKYNQNQNNWENIKLLRFADVLLMDAEAANELGNSASAISDIELIRARARGGNNAVLPKVTTTDKSLLRDAIKHERRIEFAMENERFYDLVRWGDASSFLGGLGYQNKNEFLPIPQTAIDKSGGVLVQNPNY</sequence>
<name>A0A930U9W1_9FLAO</name>
<dbReference type="EMBL" id="JADHEC010000037">
    <property type="protein sequence ID" value="MBF2709628.1"/>
    <property type="molecule type" value="Genomic_DNA"/>
</dbReference>
<feature type="signal peptide" evidence="6">
    <location>
        <begin position="1"/>
        <end position="25"/>
    </location>
</feature>
<evidence type="ECO:0000313" key="9">
    <source>
        <dbReference type="EMBL" id="MBF2709628.1"/>
    </source>
</evidence>
<keyword evidence="3 6" id="KW-0732">Signal</keyword>
<dbReference type="Pfam" id="PF07980">
    <property type="entry name" value="SusD_RagB"/>
    <property type="match status" value="1"/>
</dbReference>
<comment type="caution">
    <text evidence="9">The sequence shown here is derived from an EMBL/GenBank/DDBJ whole genome shotgun (WGS) entry which is preliminary data.</text>
</comment>
<evidence type="ECO:0000256" key="6">
    <source>
        <dbReference type="SAM" id="SignalP"/>
    </source>
</evidence>
<evidence type="ECO:0000256" key="4">
    <source>
        <dbReference type="ARBA" id="ARBA00023136"/>
    </source>
</evidence>
<dbReference type="Gene3D" id="1.25.40.390">
    <property type="match status" value="1"/>
</dbReference>
<evidence type="ECO:0000256" key="3">
    <source>
        <dbReference type="ARBA" id="ARBA00022729"/>
    </source>
</evidence>
<keyword evidence="10" id="KW-1185">Reference proteome</keyword>
<feature type="chain" id="PRO_5036858659" evidence="6">
    <location>
        <begin position="26"/>
        <end position="495"/>
    </location>
</feature>